<dbReference type="InterPro" id="IPR006083">
    <property type="entry name" value="PRK/URK"/>
</dbReference>
<accession>A0A1G1KQ48</accession>
<sequence length="217" mass="24586">MNALNSANLLYDFVESERLKHIDERMLVLIGGCSRSGKSTVALKLSKKFSDRNIPSQIINLDAWLISIEKRKDNSTVLERYDCEAIEKSVEDLLKGFTIMPPVYDFRTRRRVSETGGNPITLSSGILIAEGVVALALENLCKRASIKIFVDISDIVRLKRLMDFYYESKFLSYNESKTIINEREAEEVPFVKSTAKYADLIGRFAEEGVYGILETVL</sequence>
<feature type="domain" description="Phosphoribulokinase/uridine kinase" evidence="1">
    <location>
        <begin position="30"/>
        <end position="201"/>
    </location>
</feature>
<dbReference type="Proteomes" id="UP000178187">
    <property type="component" value="Unassembled WGS sequence"/>
</dbReference>
<dbReference type="GO" id="GO:0005524">
    <property type="term" value="F:ATP binding"/>
    <property type="evidence" value="ECO:0007669"/>
    <property type="project" value="InterPro"/>
</dbReference>
<dbReference type="SUPFAM" id="SSF52540">
    <property type="entry name" value="P-loop containing nucleoside triphosphate hydrolases"/>
    <property type="match status" value="1"/>
</dbReference>
<dbReference type="Pfam" id="PF00485">
    <property type="entry name" value="PRK"/>
    <property type="match status" value="1"/>
</dbReference>
<dbReference type="GO" id="GO:0016301">
    <property type="term" value="F:kinase activity"/>
    <property type="evidence" value="ECO:0007669"/>
    <property type="project" value="InterPro"/>
</dbReference>
<reference evidence="2 3" key="1">
    <citation type="journal article" date="2016" name="Nat. Commun.">
        <title>Thousands of microbial genomes shed light on interconnected biogeochemical processes in an aquifer system.</title>
        <authorList>
            <person name="Anantharaman K."/>
            <person name="Brown C.T."/>
            <person name="Hug L.A."/>
            <person name="Sharon I."/>
            <person name="Castelle C.J."/>
            <person name="Probst A.J."/>
            <person name="Thomas B.C."/>
            <person name="Singh A."/>
            <person name="Wilkins M.J."/>
            <person name="Karaoz U."/>
            <person name="Brodie E.L."/>
            <person name="Williams K.H."/>
            <person name="Hubbard S.S."/>
            <person name="Banfield J.F."/>
        </authorList>
    </citation>
    <scope>NUCLEOTIDE SEQUENCE [LARGE SCALE GENOMIC DNA]</scope>
</reference>
<gene>
    <name evidence="2" type="ORF">A3G33_05260</name>
</gene>
<dbReference type="AlphaFoldDB" id="A0A1G1KQ48"/>
<organism evidence="2 3">
    <name type="scientific">Candidatus Danuiimicrobium aquiferis</name>
    <dbReference type="NCBI Taxonomy" id="1801832"/>
    <lineage>
        <taxon>Bacteria</taxon>
        <taxon>Pseudomonadati</taxon>
        <taxon>Candidatus Omnitrophota</taxon>
        <taxon>Candidatus Danuiimicrobium</taxon>
    </lineage>
</organism>
<evidence type="ECO:0000259" key="1">
    <source>
        <dbReference type="Pfam" id="PF00485"/>
    </source>
</evidence>
<dbReference type="EMBL" id="MHFR01000069">
    <property type="protein sequence ID" value="OGW95043.1"/>
    <property type="molecule type" value="Genomic_DNA"/>
</dbReference>
<dbReference type="PANTHER" id="PTHR10285">
    <property type="entry name" value="URIDINE KINASE"/>
    <property type="match status" value="1"/>
</dbReference>
<dbReference type="PRINTS" id="PR00988">
    <property type="entry name" value="URIDINKINASE"/>
</dbReference>
<dbReference type="Gene3D" id="3.40.50.300">
    <property type="entry name" value="P-loop containing nucleotide triphosphate hydrolases"/>
    <property type="match status" value="1"/>
</dbReference>
<proteinExistence type="predicted"/>
<name>A0A1G1KQ48_9BACT</name>
<protein>
    <recommendedName>
        <fullName evidence="1">Phosphoribulokinase/uridine kinase domain-containing protein</fullName>
    </recommendedName>
</protein>
<dbReference type="InterPro" id="IPR027417">
    <property type="entry name" value="P-loop_NTPase"/>
</dbReference>
<comment type="caution">
    <text evidence="2">The sequence shown here is derived from an EMBL/GenBank/DDBJ whole genome shotgun (WGS) entry which is preliminary data.</text>
</comment>
<evidence type="ECO:0000313" key="2">
    <source>
        <dbReference type="EMBL" id="OGW95043.1"/>
    </source>
</evidence>
<evidence type="ECO:0000313" key="3">
    <source>
        <dbReference type="Proteomes" id="UP000178187"/>
    </source>
</evidence>